<dbReference type="PANTHER" id="PTHR14440">
    <property type="entry name" value="DNA-DIRECTED RNA POLYMERASE I SUBUNIT RPA49"/>
    <property type="match status" value="1"/>
</dbReference>
<dbReference type="Proteomes" id="UP000822476">
    <property type="component" value="Unassembled WGS sequence"/>
</dbReference>
<keyword evidence="7" id="KW-1185">Reference proteome</keyword>
<protein>
    <recommendedName>
        <fullName evidence="8">DNA-directed RNA polymerase I subunit RPA49</fullName>
    </recommendedName>
</protein>
<evidence type="ECO:0000256" key="3">
    <source>
        <dbReference type="ARBA" id="ARBA00022478"/>
    </source>
</evidence>
<evidence type="ECO:0000256" key="5">
    <source>
        <dbReference type="ARBA" id="ARBA00023242"/>
    </source>
</evidence>
<reference evidence="6" key="1">
    <citation type="submission" date="2019-07" db="EMBL/GenBank/DDBJ databases">
        <title>Annotation for the trematode Paragonimus miyazaki's.</title>
        <authorList>
            <person name="Choi Y.-J."/>
        </authorList>
    </citation>
    <scope>NUCLEOTIDE SEQUENCE</scope>
    <source>
        <strain evidence="6">Japan</strain>
    </source>
</reference>
<dbReference type="Pfam" id="PF06870">
    <property type="entry name" value="RNA_pol_I_A49"/>
    <property type="match status" value="1"/>
</dbReference>
<evidence type="ECO:0000313" key="7">
    <source>
        <dbReference type="Proteomes" id="UP000822476"/>
    </source>
</evidence>
<accession>A0A8S9Z188</accession>
<gene>
    <name evidence="6" type="ORF">EG68_03248</name>
</gene>
<sequence>MELFPTPFSLGTSPANPTSILPAVVHVDAQNSDKTTVSCQIGSVFYSNKNQSSLKDSNFATIIYNKITEDVTVIHKKPEFLGPCFNDAEPEIVNDTKAVDRAALTNAFGSLRRQRMLKERERHADHRSAVTDATVITKAMHGQKRLKREGTDVDGREPGTEPAVDARVRLLPPFDLNAACPQDVFPFDKLIPIRILEALASESELLSTATVTNFQTWSENGVYQKCVIDRLLRLSAVCNTGEAQNVVNNRLRIAQCLTYLSHMLALFKLNPHEVHRKQPLPDSPPIVTKHLMTEFTAMVSRGDSGRFKIRTISPLLRDRLIYHMLALVLHCDNFKTVVDDLTIDFRMSCDQLRRYFVYMGCRVHKEEVSAGGEKVTRLRATLTTPVKFPDASLYRNRRTNILD</sequence>
<evidence type="ECO:0000256" key="1">
    <source>
        <dbReference type="ARBA" id="ARBA00004604"/>
    </source>
</evidence>
<dbReference type="GO" id="GO:0005730">
    <property type="term" value="C:nucleolus"/>
    <property type="evidence" value="ECO:0007669"/>
    <property type="project" value="UniProtKB-SubCell"/>
</dbReference>
<comment type="caution">
    <text evidence="6">The sequence shown here is derived from an EMBL/GenBank/DDBJ whole genome shotgun (WGS) entry which is preliminary data.</text>
</comment>
<dbReference type="GO" id="GO:0000428">
    <property type="term" value="C:DNA-directed RNA polymerase complex"/>
    <property type="evidence" value="ECO:0007669"/>
    <property type="project" value="UniProtKB-KW"/>
</dbReference>
<dbReference type="GO" id="GO:0003677">
    <property type="term" value="F:DNA binding"/>
    <property type="evidence" value="ECO:0007669"/>
    <property type="project" value="InterPro"/>
</dbReference>
<dbReference type="OrthoDB" id="532500at2759"/>
<keyword evidence="4" id="KW-0804">Transcription</keyword>
<organism evidence="6 7">
    <name type="scientific">Paragonimus skrjabini miyazakii</name>
    <dbReference type="NCBI Taxonomy" id="59628"/>
    <lineage>
        <taxon>Eukaryota</taxon>
        <taxon>Metazoa</taxon>
        <taxon>Spiralia</taxon>
        <taxon>Lophotrochozoa</taxon>
        <taxon>Platyhelminthes</taxon>
        <taxon>Trematoda</taxon>
        <taxon>Digenea</taxon>
        <taxon>Plagiorchiida</taxon>
        <taxon>Troglotremata</taxon>
        <taxon>Troglotrematidae</taxon>
        <taxon>Paragonimus</taxon>
    </lineage>
</organism>
<comment type="similarity">
    <text evidence="2">Belongs to the eukaryotic RPA49/POLR1E RNA polymerase subunit family.</text>
</comment>
<dbReference type="AlphaFoldDB" id="A0A8S9Z188"/>
<evidence type="ECO:0008006" key="8">
    <source>
        <dbReference type="Google" id="ProtNLM"/>
    </source>
</evidence>
<keyword evidence="3" id="KW-0240">DNA-directed RNA polymerase</keyword>
<name>A0A8S9Z188_9TREM</name>
<dbReference type="EMBL" id="JTDE01001266">
    <property type="protein sequence ID" value="KAF7259300.1"/>
    <property type="molecule type" value="Genomic_DNA"/>
</dbReference>
<keyword evidence="5" id="KW-0539">Nucleus</keyword>
<evidence type="ECO:0000313" key="6">
    <source>
        <dbReference type="EMBL" id="KAF7259300.1"/>
    </source>
</evidence>
<evidence type="ECO:0000256" key="4">
    <source>
        <dbReference type="ARBA" id="ARBA00023163"/>
    </source>
</evidence>
<evidence type="ECO:0000256" key="2">
    <source>
        <dbReference type="ARBA" id="ARBA00009430"/>
    </source>
</evidence>
<comment type="subcellular location">
    <subcellularLocation>
        <location evidence="1">Nucleus</location>
        <location evidence="1">Nucleolus</location>
    </subcellularLocation>
</comment>
<dbReference type="GO" id="GO:0006351">
    <property type="term" value="P:DNA-templated transcription"/>
    <property type="evidence" value="ECO:0007669"/>
    <property type="project" value="InterPro"/>
</dbReference>
<proteinExistence type="inferred from homology"/>
<dbReference type="InterPro" id="IPR009668">
    <property type="entry name" value="RNA_pol-assoc_fac_A49-like"/>
</dbReference>